<evidence type="ECO:0000256" key="4">
    <source>
        <dbReference type="ARBA" id="ARBA00022777"/>
    </source>
</evidence>
<dbReference type="EMBL" id="PCXM01000033">
    <property type="protein sequence ID" value="PIR40032.1"/>
    <property type="molecule type" value="Genomic_DNA"/>
</dbReference>
<comment type="caution">
    <text evidence="7">The sequence shown here is derived from an EMBL/GenBank/DDBJ whole genome shotgun (WGS) entry which is preliminary data.</text>
</comment>
<keyword evidence="1 5" id="KW-0808">Transferase</keyword>
<comment type="subcellular location">
    <subcellularLocation>
        <location evidence="6">Cytoplasm</location>
    </subcellularLocation>
</comment>
<keyword evidence="2" id="KW-0545">Nucleotide biosynthesis</keyword>
<dbReference type="GO" id="GO:0005524">
    <property type="term" value="F:ATP binding"/>
    <property type="evidence" value="ECO:0007669"/>
    <property type="project" value="UniProtKB-KW"/>
</dbReference>
<keyword evidence="3 6" id="KW-0547">Nucleotide-binding</keyword>
<feature type="non-terminal residue" evidence="7">
    <location>
        <position position="114"/>
    </location>
</feature>
<proteinExistence type="inferred from homology"/>
<organism evidence="7 8">
    <name type="scientific">Candidatus Zambryskibacteria bacterium CG10_big_fil_rev_8_21_14_0_10_34_34</name>
    <dbReference type="NCBI Taxonomy" id="1975114"/>
    <lineage>
        <taxon>Bacteria</taxon>
        <taxon>Candidatus Zambryskiibacteriota</taxon>
    </lineage>
</organism>
<dbReference type="AlphaFoldDB" id="A0A2H0R0I2"/>
<accession>A0A2H0R0I2</accession>
<evidence type="ECO:0000256" key="1">
    <source>
        <dbReference type="ARBA" id="ARBA00022679"/>
    </source>
</evidence>
<reference evidence="7 8" key="1">
    <citation type="submission" date="2017-09" db="EMBL/GenBank/DDBJ databases">
        <title>Depth-based differentiation of microbial function through sediment-hosted aquifers and enrichment of novel symbionts in the deep terrestrial subsurface.</title>
        <authorList>
            <person name="Probst A.J."/>
            <person name="Ladd B."/>
            <person name="Jarett J.K."/>
            <person name="Geller-Mcgrath D.E."/>
            <person name="Sieber C.M."/>
            <person name="Emerson J.B."/>
            <person name="Anantharaman K."/>
            <person name="Thomas B.C."/>
            <person name="Malmstrom R."/>
            <person name="Stieglmeier M."/>
            <person name="Klingl A."/>
            <person name="Woyke T."/>
            <person name="Ryan C.M."/>
            <person name="Banfield J.F."/>
        </authorList>
    </citation>
    <scope>NUCLEOTIDE SEQUENCE [LARGE SCALE GENOMIC DNA]</scope>
    <source>
        <strain evidence="7">CG10_big_fil_rev_8_21_14_0_10_34_34</strain>
    </source>
</reference>
<evidence type="ECO:0000313" key="8">
    <source>
        <dbReference type="Proteomes" id="UP000230828"/>
    </source>
</evidence>
<evidence type="ECO:0000313" key="7">
    <source>
        <dbReference type="EMBL" id="PIR40032.1"/>
    </source>
</evidence>
<dbReference type="Proteomes" id="UP000230828">
    <property type="component" value="Unassembled WGS sequence"/>
</dbReference>
<keyword evidence="4 5" id="KW-0418">Kinase</keyword>
<evidence type="ECO:0000256" key="2">
    <source>
        <dbReference type="ARBA" id="ARBA00022727"/>
    </source>
</evidence>
<keyword evidence="6" id="KW-0067">ATP-binding</keyword>
<dbReference type="PRINTS" id="PR00094">
    <property type="entry name" value="ADENYLTKNASE"/>
</dbReference>
<name>A0A2H0R0I2_9BACT</name>
<protein>
    <recommendedName>
        <fullName evidence="6">Adenylate kinase</fullName>
        <ecNumber evidence="6">2.7.4.3</ecNumber>
    </recommendedName>
</protein>
<comment type="subunit">
    <text evidence="6">Monomer.</text>
</comment>
<sequence length="114" mass="12943">MTPQTFIFFGPSGSGKGTQARCLQDEIKKRDPDRNILYIETGQKFRELAENDSFTAQKMKNILETGNLAPVFLPIWVWAGIMIENVTGDEHLFLDGMSRRLVEANVLDSALKFY</sequence>
<dbReference type="Pfam" id="PF00406">
    <property type="entry name" value="ADK"/>
    <property type="match status" value="1"/>
</dbReference>
<evidence type="ECO:0000256" key="6">
    <source>
        <dbReference type="RuleBase" id="RU003331"/>
    </source>
</evidence>
<dbReference type="SUPFAM" id="SSF52540">
    <property type="entry name" value="P-loop containing nucleoside triphosphate hydrolases"/>
    <property type="match status" value="1"/>
</dbReference>
<dbReference type="InterPro" id="IPR000850">
    <property type="entry name" value="Adenylat/UMP-CMP_kin"/>
</dbReference>
<gene>
    <name evidence="7" type="ORF">COV33_01995</name>
</gene>
<comment type="catalytic activity">
    <reaction evidence="6">
        <text>AMP + ATP = 2 ADP</text>
        <dbReference type="Rhea" id="RHEA:12973"/>
        <dbReference type="ChEBI" id="CHEBI:30616"/>
        <dbReference type="ChEBI" id="CHEBI:456215"/>
        <dbReference type="ChEBI" id="CHEBI:456216"/>
        <dbReference type="EC" id="2.7.4.3"/>
    </reaction>
</comment>
<comment type="similarity">
    <text evidence="5">Belongs to the adenylate kinase family.</text>
</comment>
<evidence type="ECO:0000256" key="5">
    <source>
        <dbReference type="RuleBase" id="RU003330"/>
    </source>
</evidence>
<dbReference type="GO" id="GO:0004017">
    <property type="term" value="F:AMP kinase activity"/>
    <property type="evidence" value="ECO:0007669"/>
    <property type="project" value="UniProtKB-EC"/>
</dbReference>
<evidence type="ECO:0000256" key="3">
    <source>
        <dbReference type="ARBA" id="ARBA00022741"/>
    </source>
</evidence>
<dbReference type="EC" id="2.7.4.3" evidence="6"/>
<dbReference type="Gene3D" id="3.40.50.300">
    <property type="entry name" value="P-loop containing nucleotide triphosphate hydrolases"/>
    <property type="match status" value="1"/>
</dbReference>
<dbReference type="InterPro" id="IPR027417">
    <property type="entry name" value="P-loop_NTPase"/>
</dbReference>
<dbReference type="GO" id="GO:0005737">
    <property type="term" value="C:cytoplasm"/>
    <property type="evidence" value="ECO:0007669"/>
    <property type="project" value="UniProtKB-SubCell"/>
</dbReference>